<name>A0A6J5LTS6_9CAUD</name>
<dbReference type="EMBL" id="LR796313">
    <property type="protein sequence ID" value="CAB4136340.1"/>
    <property type="molecule type" value="Genomic_DNA"/>
</dbReference>
<accession>A0A6J5LTS6</accession>
<evidence type="ECO:0000313" key="1">
    <source>
        <dbReference type="EMBL" id="CAB4136340.1"/>
    </source>
</evidence>
<reference evidence="1" key="1">
    <citation type="submission" date="2020-04" db="EMBL/GenBank/DDBJ databases">
        <authorList>
            <person name="Chiriac C."/>
            <person name="Salcher M."/>
            <person name="Ghai R."/>
            <person name="Kavagutti S V."/>
        </authorList>
    </citation>
    <scope>NUCLEOTIDE SEQUENCE</scope>
</reference>
<protein>
    <submittedName>
        <fullName evidence="1">Uncharacterized protein</fullName>
    </submittedName>
</protein>
<sequence length="115" mass="13731">MRTNNKEVRNAIKLHILESVTDNEGNNFNDLKEACIYLNAEFIRNSNHAYNLQRFPNNQDRFSDYMQGLPFNFLFTNYDINNYLNSLTGNDKDFDFNKTLKLYHYLIFSETQKNI</sequence>
<proteinExistence type="predicted"/>
<organism evidence="1">
    <name type="scientific">uncultured Caudovirales phage</name>
    <dbReference type="NCBI Taxonomy" id="2100421"/>
    <lineage>
        <taxon>Viruses</taxon>
        <taxon>Duplodnaviria</taxon>
        <taxon>Heunggongvirae</taxon>
        <taxon>Uroviricota</taxon>
        <taxon>Caudoviricetes</taxon>
        <taxon>Peduoviridae</taxon>
        <taxon>Maltschvirus</taxon>
        <taxon>Maltschvirus maltsch</taxon>
    </lineage>
</organism>
<gene>
    <name evidence="1" type="ORF">UFOVP299_51</name>
</gene>